<name>A0A841I474_9DEIO</name>
<dbReference type="Pfam" id="PF01042">
    <property type="entry name" value="Ribonuc_L-PSP"/>
    <property type="match status" value="1"/>
</dbReference>
<dbReference type="InterPro" id="IPR006056">
    <property type="entry name" value="RidA"/>
</dbReference>
<comment type="caution">
    <text evidence="2">The sequence shown here is derived from an EMBL/GenBank/DDBJ whole genome shotgun (WGS) entry which is preliminary data.</text>
</comment>
<dbReference type="FunFam" id="3.30.1330.40:FF:000001">
    <property type="entry name" value="L-PSP family endoribonuclease"/>
    <property type="match status" value="1"/>
</dbReference>
<keyword evidence="2" id="KW-0378">Hydrolase</keyword>
<gene>
    <name evidence="2" type="ORF">HNR42_002636</name>
</gene>
<keyword evidence="3" id="KW-1185">Reference proteome</keyword>
<dbReference type="GO" id="GO:0005829">
    <property type="term" value="C:cytosol"/>
    <property type="evidence" value="ECO:0007669"/>
    <property type="project" value="TreeGrafter"/>
</dbReference>
<dbReference type="EMBL" id="JACHHG010000010">
    <property type="protein sequence ID" value="MBB6099198.1"/>
    <property type="molecule type" value="Genomic_DNA"/>
</dbReference>
<evidence type="ECO:0000256" key="1">
    <source>
        <dbReference type="ARBA" id="ARBA00010552"/>
    </source>
</evidence>
<evidence type="ECO:0000313" key="2">
    <source>
        <dbReference type="EMBL" id="MBB6099198.1"/>
    </source>
</evidence>
<dbReference type="AlphaFoldDB" id="A0A841I474"/>
<dbReference type="InterPro" id="IPR006175">
    <property type="entry name" value="YjgF/YER057c/UK114"/>
</dbReference>
<dbReference type="Proteomes" id="UP000569951">
    <property type="component" value="Unassembled WGS sequence"/>
</dbReference>
<accession>A0A841I474</accession>
<comment type="similarity">
    <text evidence="1">Belongs to the RutC family.</text>
</comment>
<protein>
    <submittedName>
        <fullName evidence="2">2-iminobutanoate/2-iminopropanoate deaminase</fullName>
        <ecNumber evidence="2">3.5.99.10</ecNumber>
    </submittedName>
</protein>
<dbReference type="GO" id="GO:0120241">
    <property type="term" value="F:2-iminobutanoate/2-iminopropanoate deaminase"/>
    <property type="evidence" value="ECO:0007669"/>
    <property type="project" value="UniProtKB-EC"/>
</dbReference>
<dbReference type="PANTHER" id="PTHR11803:SF39">
    <property type="entry name" value="2-IMINOBUTANOATE_2-IMINOPROPANOATE DEAMINASE"/>
    <property type="match status" value="1"/>
</dbReference>
<evidence type="ECO:0000313" key="3">
    <source>
        <dbReference type="Proteomes" id="UP000569951"/>
    </source>
</evidence>
<reference evidence="2 3" key="1">
    <citation type="submission" date="2020-08" db="EMBL/GenBank/DDBJ databases">
        <title>Genomic Encyclopedia of Type Strains, Phase IV (KMG-IV): sequencing the most valuable type-strain genomes for metagenomic binning, comparative biology and taxonomic classification.</title>
        <authorList>
            <person name="Goeker M."/>
        </authorList>
    </citation>
    <scope>NUCLEOTIDE SEQUENCE [LARGE SCALE GENOMIC DNA]</scope>
    <source>
        <strain evidence="2 3">DSM 21458</strain>
    </source>
</reference>
<organism evidence="2 3">
    <name type="scientific">Deinobacterium chartae</name>
    <dbReference type="NCBI Taxonomy" id="521158"/>
    <lineage>
        <taxon>Bacteria</taxon>
        <taxon>Thermotogati</taxon>
        <taxon>Deinococcota</taxon>
        <taxon>Deinococci</taxon>
        <taxon>Deinococcales</taxon>
        <taxon>Deinococcaceae</taxon>
        <taxon>Deinobacterium</taxon>
    </lineage>
</organism>
<dbReference type="EC" id="3.5.99.10" evidence="2"/>
<dbReference type="InterPro" id="IPR035959">
    <property type="entry name" value="RutC-like_sf"/>
</dbReference>
<proteinExistence type="inferred from homology"/>
<dbReference type="RefSeq" id="WP_183987957.1">
    <property type="nucleotide sequence ID" value="NZ_JACHHG010000010.1"/>
</dbReference>
<dbReference type="Gene3D" id="3.30.1330.40">
    <property type="entry name" value="RutC-like"/>
    <property type="match status" value="1"/>
</dbReference>
<dbReference type="CDD" id="cd00448">
    <property type="entry name" value="YjgF_YER057c_UK114_family"/>
    <property type="match status" value="1"/>
</dbReference>
<dbReference type="NCBIfam" id="TIGR00004">
    <property type="entry name" value="Rid family detoxifying hydrolase"/>
    <property type="match status" value="1"/>
</dbReference>
<sequence length="129" mass="13473">MNRKAITAAQASTVGPYSHGIDAGPGELVYLSGQTPLDPARGALVGGGAAEQTRQCLRNLLAVLEAAGLAAQDVVKVNVYLTDMADFAEMNAAYAEHFAQPYPARTTVGVAALPLGARVEIELVARRPR</sequence>
<dbReference type="PANTHER" id="PTHR11803">
    <property type="entry name" value="2-IMINOBUTANOATE/2-IMINOPROPANOATE DEAMINASE RIDA"/>
    <property type="match status" value="1"/>
</dbReference>
<dbReference type="SUPFAM" id="SSF55298">
    <property type="entry name" value="YjgF-like"/>
    <property type="match status" value="1"/>
</dbReference>